<dbReference type="OrthoDB" id="3731101at2"/>
<evidence type="ECO:0000313" key="6">
    <source>
        <dbReference type="Proteomes" id="UP000266975"/>
    </source>
</evidence>
<keyword evidence="3" id="KW-0131">Cell cycle</keyword>
<keyword evidence="1 5" id="KW-0132">Cell division</keyword>
<dbReference type="GO" id="GO:0000917">
    <property type="term" value="P:division septum assembly"/>
    <property type="evidence" value="ECO:0007669"/>
    <property type="project" value="UniProtKB-KW"/>
</dbReference>
<reference evidence="5 6" key="1">
    <citation type="submission" date="2018-02" db="EMBL/GenBank/DDBJ databases">
        <title>Corynebacterium alimpuense sp. nov., a marine obligate actinomycete isolated from sediments of Valparaiso bay, Chile.</title>
        <authorList>
            <person name="Claverias F."/>
            <person name="Gonzales-Siles L."/>
            <person name="Salva-Serra F."/>
            <person name="Inganaes E."/>
            <person name="Molin K."/>
            <person name="Cumsille A."/>
            <person name="Undabarrena A."/>
            <person name="Couve E."/>
            <person name="Moore E.R.B."/>
            <person name="Gomila M."/>
            <person name="Camara B."/>
        </authorList>
    </citation>
    <scope>NUCLEOTIDE SEQUENCE [LARGE SCALE GENOMIC DNA]</scope>
    <source>
        <strain evidence="5 6">CCUG 69366</strain>
    </source>
</reference>
<dbReference type="AlphaFoldDB" id="A0A3M8K8C9"/>
<gene>
    <name evidence="5" type="ORF">C5L39_03770</name>
</gene>
<dbReference type="PANTHER" id="PTHR35798:SF1">
    <property type="entry name" value="CELL DIVISION PROTEIN SEPF"/>
    <property type="match status" value="1"/>
</dbReference>
<evidence type="ECO:0000256" key="3">
    <source>
        <dbReference type="ARBA" id="ARBA00023306"/>
    </source>
</evidence>
<keyword evidence="2" id="KW-0717">Septation</keyword>
<dbReference type="InterPro" id="IPR023052">
    <property type="entry name" value="Cell_div_SepF"/>
</dbReference>
<evidence type="ECO:0000256" key="4">
    <source>
        <dbReference type="ARBA" id="ARBA00044936"/>
    </source>
</evidence>
<protein>
    <submittedName>
        <fullName evidence="5">Cell division protein SepF</fullName>
    </submittedName>
</protein>
<comment type="function">
    <text evidence="4">Cell division protein that is part of the divisome complex and is recruited early to the Z-ring. Probably stimulates Z-ring formation, perhaps through the cross-linking of FtsZ protofilaments. Its function overlaps with FtsA.</text>
</comment>
<dbReference type="Pfam" id="PF04472">
    <property type="entry name" value="SepF"/>
    <property type="match status" value="1"/>
</dbReference>
<evidence type="ECO:0000313" key="5">
    <source>
        <dbReference type="EMBL" id="RNE49483.1"/>
    </source>
</evidence>
<name>A0A3M8K8C9_9CORY</name>
<dbReference type="InterPro" id="IPR038594">
    <property type="entry name" value="SepF-like_sf"/>
</dbReference>
<organism evidence="5 6">
    <name type="scientific">Corynebacterium alimapuense</name>
    <dbReference type="NCBI Taxonomy" id="1576874"/>
    <lineage>
        <taxon>Bacteria</taxon>
        <taxon>Bacillati</taxon>
        <taxon>Actinomycetota</taxon>
        <taxon>Actinomycetes</taxon>
        <taxon>Mycobacteriales</taxon>
        <taxon>Corynebacteriaceae</taxon>
        <taxon>Corynebacterium</taxon>
    </lineage>
</organism>
<comment type="caution">
    <text evidence="5">The sequence shown here is derived from an EMBL/GenBank/DDBJ whole genome shotgun (WGS) entry which is preliminary data.</text>
</comment>
<sequence length="173" mass="18970">MSTFKNLKDFFGLAPVDLEHEDAYYEDEPRYSSQGSSAYAPAPAPVAAAASRDYGYKYDSYERPSRDFSAAAPQREEPAFAPTIVAVEVATYSEAAEIGGPFRDGDAVVFDMTRMDNGENKRIVDFAAGLCYALRGRMVNLTKNLDTSRTVFAIVPDSAEISQLELERAAGLR</sequence>
<evidence type="ECO:0000256" key="1">
    <source>
        <dbReference type="ARBA" id="ARBA00022618"/>
    </source>
</evidence>
<accession>A0A3M8K8C9</accession>
<dbReference type="EMBL" id="PTJO01000003">
    <property type="protein sequence ID" value="RNE49483.1"/>
    <property type="molecule type" value="Genomic_DNA"/>
</dbReference>
<dbReference type="RefSeq" id="WP_123047529.1">
    <property type="nucleotide sequence ID" value="NZ_PTJO01000003.1"/>
</dbReference>
<dbReference type="Proteomes" id="UP000266975">
    <property type="component" value="Unassembled WGS sequence"/>
</dbReference>
<proteinExistence type="predicted"/>
<dbReference type="PANTHER" id="PTHR35798">
    <property type="entry name" value="CELL DIVISION PROTEIN SEPF"/>
    <property type="match status" value="1"/>
</dbReference>
<keyword evidence="6" id="KW-1185">Reference proteome</keyword>
<evidence type="ECO:0000256" key="2">
    <source>
        <dbReference type="ARBA" id="ARBA00023210"/>
    </source>
</evidence>
<dbReference type="Gene3D" id="3.30.110.150">
    <property type="entry name" value="SepF-like protein"/>
    <property type="match status" value="1"/>
</dbReference>
<dbReference type="InterPro" id="IPR007561">
    <property type="entry name" value="Cell_div_SepF/SepF-rel"/>
</dbReference>